<feature type="region of interest" description="Disordered" evidence="1">
    <location>
        <begin position="1"/>
        <end position="87"/>
    </location>
</feature>
<evidence type="ECO:0000313" key="3">
    <source>
        <dbReference type="Proteomes" id="UP001066276"/>
    </source>
</evidence>
<sequence length="87" mass="9729">MKGGRGRATKQDGHLERELRAATILEGRRGREDSRTTHLHNSGDAEPCPGAPQQWIVRQKTHDSPQADKARQEGRSRVLGRPRSARP</sequence>
<organism evidence="2 3">
    <name type="scientific">Pleurodeles waltl</name>
    <name type="common">Iberian ribbed newt</name>
    <dbReference type="NCBI Taxonomy" id="8319"/>
    <lineage>
        <taxon>Eukaryota</taxon>
        <taxon>Metazoa</taxon>
        <taxon>Chordata</taxon>
        <taxon>Craniata</taxon>
        <taxon>Vertebrata</taxon>
        <taxon>Euteleostomi</taxon>
        <taxon>Amphibia</taxon>
        <taxon>Batrachia</taxon>
        <taxon>Caudata</taxon>
        <taxon>Salamandroidea</taxon>
        <taxon>Salamandridae</taxon>
        <taxon>Pleurodelinae</taxon>
        <taxon>Pleurodeles</taxon>
    </lineage>
</organism>
<feature type="compositionally biased region" description="Basic and acidic residues" evidence="1">
    <location>
        <begin position="9"/>
        <end position="36"/>
    </location>
</feature>
<accession>A0AAV7MVS2</accession>
<feature type="compositionally biased region" description="Basic and acidic residues" evidence="1">
    <location>
        <begin position="60"/>
        <end position="76"/>
    </location>
</feature>
<reference evidence="2" key="1">
    <citation type="journal article" date="2022" name="bioRxiv">
        <title>Sequencing and chromosome-scale assembly of the giantPleurodeles waltlgenome.</title>
        <authorList>
            <person name="Brown T."/>
            <person name="Elewa A."/>
            <person name="Iarovenko S."/>
            <person name="Subramanian E."/>
            <person name="Araus A.J."/>
            <person name="Petzold A."/>
            <person name="Susuki M."/>
            <person name="Suzuki K.-i.T."/>
            <person name="Hayashi T."/>
            <person name="Toyoda A."/>
            <person name="Oliveira C."/>
            <person name="Osipova E."/>
            <person name="Leigh N.D."/>
            <person name="Simon A."/>
            <person name="Yun M.H."/>
        </authorList>
    </citation>
    <scope>NUCLEOTIDE SEQUENCE</scope>
    <source>
        <strain evidence="2">20211129_DDA</strain>
        <tissue evidence="2">Liver</tissue>
    </source>
</reference>
<comment type="caution">
    <text evidence="2">The sequence shown here is derived from an EMBL/GenBank/DDBJ whole genome shotgun (WGS) entry which is preliminary data.</text>
</comment>
<gene>
    <name evidence="2" type="ORF">NDU88_004193</name>
</gene>
<proteinExistence type="predicted"/>
<evidence type="ECO:0000256" key="1">
    <source>
        <dbReference type="SAM" id="MobiDB-lite"/>
    </source>
</evidence>
<evidence type="ECO:0000313" key="2">
    <source>
        <dbReference type="EMBL" id="KAJ1106795.1"/>
    </source>
</evidence>
<dbReference type="Proteomes" id="UP001066276">
    <property type="component" value="Chromosome 9"/>
</dbReference>
<protein>
    <submittedName>
        <fullName evidence="2">Uncharacterized protein</fullName>
    </submittedName>
</protein>
<name>A0AAV7MVS2_PLEWA</name>
<feature type="compositionally biased region" description="Basic residues" evidence="1">
    <location>
        <begin position="78"/>
        <end position="87"/>
    </location>
</feature>
<keyword evidence="3" id="KW-1185">Reference proteome</keyword>
<dbReference type="AlphaFoldDB" id="A0AAV7MVS2"/>
<dbReference type="EMBL" id="JANPWB010000013">
    <property type="protein sequence ID" value="KAJ1106795.1"/>
    <property type="molecule type" value="Genomic_DNA"/>
</dbReference>